<name>A0AAY5KN93_ESOLU</name>
<dbReference type="PANTHER" id="PTHR46644">
    <property type="entry name" value="DNA REPAIR PROTEIN XRCC2"/>
    <property type="match status" value="1"/>
</dbReference>
<evidence type="ECO:0000313" key="2">
    <source>
        <dbReference type="Ensembl" id="ENSELUP00000089765.1"/>
    </source>
</evidence>
<dbReference type="GO" id="GO:0005524">
    <property type="term" value="F:ATP binding"/>
    <property type="evidence" value="ECO:0007669"/>
    <property type="project" value="InterPro"/>
</dbReference>
<dbReference type="GO" id="GO:0140664">
    <property type="term" value="F:ATP-dependent DNA damage sensor activity"/>
    <property type="evidence" value="ECO:0007669"/>
    <property type="project" value="InterPro"/>
</dbReference>
<protein>
    <recommendedName>
        <fullName evidence="1">RecA family profile 1 domain-containing protein</fullName>
    </recommendedName>
</protein>
<sequence length="316" mass="35196">MRVVFLTEMTTTIAKMMENGAQLFARLDGRRSLKDIEPHIFPDGAGPVQGDVVEFHGTEGSGKTETLFHLVSHCILPVDRGGLEVEVMFVDTDYHFDMLRLVTVLERRLGEEAREEDGVAAAESEVQVRACLARLYVVHCSTSVQLLLTLHHLESTFCSRPALCLLVIDSISAFYWVDRSGGGESVAKQEANLRRCSELLERLLRDCRIVVFATTHAIMRNYRHSGQASTASLTPAAAETSSSSSWRQWSSTHASDFDRPYLSRAWQRLVTHRLLFSKGEVTQDKKQLFSAACTTTRTVGAKCSSFCVMEGGVQFL</sequence>
<dbReference type="RefSeq" id="XP_010884120.2">
    <property type="nucleotide sequence ID" value="XM_010885818.4"/>
</dbReference>
<dbReference type="GO" id="GO:0005657">
    <property type="term" value="C:replication fork"/>
    <property type="evidence" value="ECO:0007669"/>
    <property type="project" value="InterPro"/>
</dbReference>
<dbReference type="InterPro" id="IPR020588">
    <property type="entry name" value="RecA_ATP-bd"/>
</dbReference>
<dbReference type="InterPro" id="IPR027417">
    <property type="entry name" value="P-loop_NTPase"/>
</dbReference>
<dbReference type="Proteomes" id="UP000265140">
    <property type="component" value="Chromosome 21"/>
</dbReference>
<dbReference type="AlphaFoldDB" id="A0AAY5KN93"/>
<dbReference type="GO" id="GO:0005813">
    <property type="term" value="C:centrosome"/>
    <property type="evidence" value="ECO:0007669"/>
    <property type="project" value="TreeGrafter"/>
</dbReference>
<evidence type="ECO:0000259" key="1">
    <source>
        <dbReference type="PROSITE" id="PS50162"/>
    </source>
</evidence>
<dbReference type="CDD" id="cd19490">
    <property type="entry name" value="XRCC2"/>
    <property type="match status" value="1"/>
</dbReference>
<reference evidence="2" key="2">
    <citation type="submission" date="2025-08" db="UniProtKB">
        <authorList>
            <consortium name="Ensembl"/>
        </authorList>
    </citation>
    <scope>IDENTIFICATION</scope>
</reference>
<dbReference type="InterPro" id="IPR013632">
    <property type="entry name" value="Rad51_C"/>
</dbReference>
<keyword evidence="3" id="KW-1185">Reference proteome</keyword>
<feature type="domain" description="RecA family profile 1" evidence="1">
    <location>
        <begin position="25"/>
        <end position="217"/>
    </location>
</feature>
<reference evidence="2 3" key="1">
    <citation type="submission" date="2020-02" db="EMBL/GenBank/DDBJ databases">
        <title>Esox lucius (northern pike) genome, fEsoLuc1, primary haplotype.</title>
        <authorList>
            <person name="Myers G."/>
            <person name="Karagic N."/>
            <person name="Meyer A."/>
            <person name="Pippel M."/>
            <person name="Reichard M."/>
            <person name="Winkler S."/>
            <person name="Tracey A."/>
            <person name="Sims Y."/>
            <person name="Howe K."/>
            <person name="Rhie A."/>
            <person name="Formenti G."/>
            <person name="Durbin R."/>
            <person name="Fedrigo O."/>
            <person name="Jarvis E.D."/>
        </authorList>
    </citation>
    <scope>NUCLEOTIDE SEQUENCE [LARGE SCALE GENOMIC DNA]</scope>
</reference>
<dbReference type="GeneID" id="105019548"/>
<dbReference type="PROSITE" id="PS50162">
    <property type="entry name" value="RECA_2"/>
    <property type="match status" value="1"/>
</dbReference>
<dbReference type="GO" id="GO:0000724">
    <property type="term" value="P:double-strand break repair via homologous recombination"/>
    <property type="evidence" value="ECO:0007669"/>
    <property type="project" value="InterPro"/>
</dbReference>
<dbReference type="SUPFAM" id="SSF52540">
    <property type="entry name" value="P-loop containing nucleoside triphosphate hydrolases"/>
    <property type="match status" value="1"/>
</dbReference>
<dbReference type="GO" id="GO:0000400">
    <property type="term" value="F:four-way junction DNA binding"/>
    <property type="evidence" value="ECO:0007669"/>
    <property type="project" value="TreeGrafter"/>
</dbReference>
<dbReference type="InterPro" id="IPR030547">
    <property type="entry name" value="XRCC2"/>
</dbReference>
<dbReference type="Gene3D" id="3.40.50.300">
    <property type="entry name" value="P-loop containing nucleotide triphosphate hydrolases"/>
    <property type="match status" value="1"/>
</dbReference>
<accession>A0AAY5KN93</accession>
<dbReference type="GO" id="GO:0042148">
    <property type="term" value="P:DNA strand invasion"/>
    <property type="evidence" value="ECO:0007669"/>
    <property type="project" value="TreeGrafter"/>
</dbReference>
<dbReference type="Pfam" id="PF08423">
    <property type="entry name" value="Rad51"/>
    <property type="match status" value="1"/>
</dbReference>
<dbReference type="PANTHER" id="PTHR46644:SF2">
    <property type="entry name" value="DNA REPAIR PROTEIN XRCC2"/>
    <property type="match status" value="1"/>
</dbReference>
<organism evidence="2 3">
    <name type="scientific">Esox lucius</name>
    <name type="common">Northern pike</name>
    <dbReference type="NCBI Taxonomy" id="8010"/>
    <lineage>
        <taxon>Eukaryota</taxon>
        <taxon>Metazoa</taxon>
        <taxon>Chordata</taxon>
        <taxon>Craniata</taxon>
        <taxon>Vertebrata</taxon>
        <taxon>Euteleostomi</taxon>
        <taxon>Actinopterygii</taxon>
        <taxon>Neopterygii</taxon>
        <taxon>Teleostei</taxon>
        <taxon>Protacanthopterygii</taxon>
        <taxon>Esociformes</taxon>
        <taxon>Esocidae</taxon>
        <taxon>Esox</taxon>
    </lineage>
</organism>
<reference evidence="2" key="3">
    <citation type="submission" date="2025-09" db="UniProtKB">
        <authorList>
            <consortium name="Ensembl"/>
        </authorList>
    </citation>
    <scope>IDENTIFICATION</scope>
</reference>
<dbReference type="Ensembl" id="ENSELUT00000090125.1">
    <property type="protein sequence ID" value="ENSELUP00000089765.1"/>
    <property type="gene ID" value="ENSELUG00000042800.1"/>
</dbReference>
<proteinExistence type="predicted"/>
<gene>
    <name evidence="2" type="primary">XRCC2</name>
</gene>
<evidence type="ECO:0000313" key="3">
    <source>
        <dbReference type="Proteomes" id="UP000265140"/>
    </source>
</evidence>
<dbReference type="GeneTree" id="ENSGT00390000020445"/>
<dbReference type="GO" id="GO:0033063">
    <property type="term" value="C:Rad51B-Rad51C-Rad51D-XRCC2 complex"/>
    <property type="evidence" value="ECO:0007669"/>
    <property type="project" value="InterPro"/>
</dbReference>